<dbReference type="Proteomes" id="UP001354931">
    <property type="component" value="Unassembled WGS sequence"/>
</dbReference>
<evidence type="ECO:0000313" key="3">
    <source>
        <dbReference type="EMBL" id="MEB8344064.1"/>
    </source>
</evidence>
<organism evidence="3 4">
    <name type="scientific">Streptomyces endophyticus</name>
    <dbReference type="NCBI Taxonomy" id="714166"/>
    <lineage>
        <taxon>Bacteria</taxon>
        <taxon>Bacillati</taxon>
        <taxon>Actinomycetota</taxon>
        <taxon>Actinomycetes</taxon>
        <taxon>Kitasatosporales</taxon>
        <taxon>Streptomycetaceae</taxon>
        <taxon>Streptomyces</taxon>
    </lineage>
</organism>
<dbReference type="SUPFAM" id="SSF46894">
    <property type="entry name" value="C-terminal effector domain of the bipartite response regulators"/>
    <property type="match status" value="1"/>
</dbReference>
<evidence type="ECO:0000313" key="4">
    <source>
        <dbReference type="Proteomes" id="UP001354931"/>
    </source>
</evidence>
<accession>A0ABU6FJ31</accession>
<sequence>MTTESHTGHQVDPHGHGADELCQEGSELYTRALREGRVHKRDTEPAPCLLRFGLLVPADDDPTTLRPVAPAVALPRLLGSYEEEIARQRRRSSRLADQFAPLIALETQRASIPSTPMFRVLMGFQRINEAIDEAAGEASLELLTIQPGGRRPPQGLAAALPREQALLSGGGRMRTLYQHTARHSPAVTAHYEQLIGDVQVRTLDEVTERLVMLDRTVAFIPANRDRTVALEVRHPALISYLATTFERLWQLATPMFPQAAVEELTSDGVTTRQRTIATMLIEGHTDAVIAERLGMNIRTVRVHIAKLAATLGSDSRAQLGYLIGQSGILEDAD</sequence>
<dbReference type="InterPro" id="IPR016032">
    <property type="entry name" value="Sig_transdc_resp-reg_C-effctor"/>
</dbReference>
<feature type="domain" description="HTH luxR-type" evidence="2">
    <location>
        <begin position="262"/>
        <end position="327"/>
    </location>
</feature>
<name>A0ABU6FJ31_9ACTN</name>
<evidence type="ECO:0000259" key="2">
    <source>
        <dbReference type="PROSITE" id="PS50043"/>
    </source>
</evidence>
<dbReference type="PRINTS" id="PR00038">
    <property type="entry name" value="HTHLUXR"/>
</dbReference>
<dbReference type="InterPro" id="IPR051797">
    <property type="entry name" value="TrmB-like"/>
</dbReference>
<proteinExistence type="predicted"/>
<dbReference type="InterPro" id="IPR036388">
    <property type="entry name" value="WH-like_DNA-bd_sf"/>
</dbReference>
<dbReference type="PROSITE" id="PS50043">
    <property type="entry name" value="HTH_LUXR_2"/>
    <property type="match status" value="1"/>
</dbReference>
<dbReference type="Pfam" id="PF00196">
    <property type="entry name" value="GerE"/>
    <property type="match status" value="1"/>
</dbReference>
<dbReference type="Gene3D" id="1.10.10.10">
    <property type="entry name" value="Winged helix-like DNA-binding domain superfamily/Winged helix DNA-binding domain"/>
    <property type="match status" value="1"/>
</dbReference>
<keyword evidence="4" id="KW-1185">Reference proteome</keyword>
<reference evidence="3 4" key="1">
    <citation type="submission" date="2022-10" db="EMBL/GenBank/DDBJ databases">
        <authorList>
            <person name="Xie J."/>
            <person name="Shen N."/>
        </authorList>
    </citation>
    <scope>NUCLEOTIDE SEQUENCE [LARGE SCALE GENOMIC DNA]</scope>
    <source>
        <strain evidence="3 4">YIM65594</strain>
    </source>
</reference>
<dbReference type="EMBL" id="JAOZYC010000207">
    <property type="protein sequence ID" value="MEB8344064.1"/>
    <property type="molecule type" value="Genomic_DNA"/>
</dbReference>
<feature type="region of interest" description="Disordered" evidence="1">
    <location>
        <begin position="1"/>
        <end position="20"/>
    </location>
</feature>
<comment type="caution">
    <text evidence="3">The sequence shown here is derived from an EMBL/GenBank/DDBJ whole genome shotgun (WGS) entry which is preliminary data.</text>
</comment>
<feature type="compositionally biased region" description="Basic and acidic residues" evidence="1">
    <location>
        <begin position="1"/>
        <end position="19"/>
    </location>
</feature>
<dbReference type="InterPro" id="IPR000792">
    <property type="entry name" value="Tscrpt_reg_LuxR_C"/>
</dbReference>
<dbReference type="RefSeq" id="WP_326023910.1">
    <property type="nucleotide sequence ID" value="NZ_JAOZYC010000207.1"/>
</dbReference>
<protein>
    <submittedName>
        <fullName evidence="3">Helix-turn-helix transcriptional regulator</fullName>
    </submittedName>
</protein>
<dbReference type="SMART" id="SM00421">
    <property type="entry name" value="HTH_LUXR"/>
    <property type="match status" value="1"/>
</dbReference>
<evidence type="ECO:0000256" key="1">
    <source>
        <dbReference type="SAM" id="MobiDB-lite"/>
    </source>
</evidence>
<gene>
    <name evidence="3" type="ORF">OKJ99_41975</name>
</gene>
<dbReference type="PANTHER" id="PTHR34293">
    <property type="entry name" value="HTH-TYPE TRANSCRIPTIONAL REGULATOR TRMBL2"/>
    <property type="match status" value="1"/>
</dbReference>
<dbReference type="PANTHER" id="PTHR34293:SF1">
    <property type="entry name" value="HTH-TYPE TRANSCRIPTIONAL REGULATOR TRMBL2"/>
    <property type="match status" value="1"/>
</dbReference>